<dbReference type="Pfam" id="PF21671">
    <property type="entry name" value="CPL1-like"/>
    <property type="match status" value="1"/>
</dbReference>
<dbReference type="PANTHER" id="PTHR35192">
    <property type="entry name" value="PROTEIN, PUTATIVE-RELATED"/>
    <property type="match status" value="1"/>
</dbReference>
<dbReference type="InterPro" id="IPR038955">
    <property type="entry name" value="PriA/CPL1_fungi"/>
</dbReference>
<keyword evidence="5" id="KW-1185">Reference proteome</keyword>
<dbReference type="PANTHER" id="PTHR35192:SF2">
    <property type="entry name" value="APPLE DOMAIN-CONTAINING PROTEIN"/>
    <property type="match status" value="1"/>
</dbReference>
<feature type="chain" id="PRO_5041935246" evidence="2">
    <location>
        <begin position="24"/>
        <end position="222"/>
    </location>
</feature>
<feature type="region of interest" description="Disordered" evidence="1">
    <location>
        <begin position="111"/>
        <end position="138"/>
    </location>
</feature>
<protein>
    <submittedName>
        <fullName evidence="4">Protein priA</fullName>
    </submittedName>
</protein>
<organism evidence="4 5">
    <name type="scientific">Mycena maculata</name>
    <dbReference type="NCBI Taxonomy" id="230809"/>
    <lineage>
        <taxon>Eukaryota</taxon>
        <taxon>Fungi</taxon>
        <taxon>Dikarya</taxon>
        <taxon>Basidiomycota</taxon>
        <taxon>Agaricomycotina</taxon>
        <taxon>Agaricomycetes</taxon>
        <taxon>Agaricomycetidae</taxon>
        <taxon>Agaricales</taxon>
        <taxon>Marasmiineae</taxon>
        <taxon>Mycenaceae</taxon>
        <taxon>Mycena</taxon>
    </lineage>
</organism>
<evidence type="ECO:0000313" key="5">
    <source>
        <dbReference type="Proteomes" id="UP001215280"/>
    </source>
</evidence>
<evidence type="ECO:0000256" key="2">
    <source>
        <dbReference type="SAM" id="SignalP"/>
    </source>
</evidence>
<accession>A0AAD7P1L0</accession>
<dbReference type="Proteomes" id="UP001215280">
    <property type="component" value="Unassembled WGS sequence"/>
</dbReference>
<dbReference type="EMBL" id="JARJLG010000002">
    <property type="protein sequence ID" value="KAJ7783798.1"/>
    <property type="molecule type" value="Genomic_DNA"/>
</dbReference>
<evidence type="ECO:0000313" key="4">
    <source>
        <dbReference type="EMBL" id="KAJ7783798.1"/>
    </source>
</evidence>
<proteinExistence type="predicted"/>
<sequence>MTLITRLGAALIVVAATLPFAAASAVNSDSCNSSEFWYEDKSCCLPHGGPPSPPAPPKGHDCPPSTWYWNTEQGCCTPTHPQPPNNPPPQCPEGWTWYSLLHMCLPNIPTPPSSPPSKPSGGSNSGGGSNWKRHAPKTRSAPLCPTGLDACPIPGLSANDFECVDTAVELESCGGCASLGQGEDCTAIAGAWNVGCEQGRCAVYTCAFGFKRAKDGQSCIPL</sequence>
<name>A0AAD7P1L0_9AGAR</name>
<feature type="domain" description="Protein CPL1-like" evidence="3">
    <location>
        <begin position="161"/>
        <end position="220"/>
    </location>
</feature>
<reference evidence="4" key="1">
    <citation type="submission" date="2023-03" db="EMBL/GenBank/DDBJ databases">
        <title>Massive genome expansion in bonnet fungi (Mycena s.s.) driven by repeated elements and novel gene families across ecological guilds.</title>
        <authorList>
            <consortium name="Lawrence Berkeley National Laboratory"/>
            <person name="Harder C.B."/>
            <person name="Miyauchi S."/>
            <person name="Viragh M."/>
            <person name="Kuo A."/>
            <person name="Thoen E."/>
            <person name="Andreopoulos B."/>
            <person name="Lu D."/>
            <person name="Skrede I."/>
            <person name="Drula E."/>
            <person name="Henrissat B."/>
            <person name="Morin E."/>
            <person name="Kohler A."/>
            <person name="Barry K."/>
            <person name="LaButti K."/>
            <person name="Morin E."/>
            <person name="Salamov A."/>
            <person name="Lipzen A."/>
            <person name="Mereny Z."/>
            <person name="Hegedus B."/>
            <person name="Baldrian P."/>
            <person name="Stursova M."/>
            <person name="Weitz H."/>
            <person name="Taylor A."/>
            <person name="Grigoriev I.V."/>
            <person name="Nagy L.G."/>
            <person name="Martin F."/>
            <person name="Kauserud H."/>
        </authorList>
    </citation>
    <scope>NUCLEOTIDE SEQUENCE</scope>
    <source>
        <strain evidence="4">CBHHK188m</strain>
    </source>
</reference>
<gene>
    <name evidence="4" type="ORF">DFH07DRAFT_874036</name>
</gene>
<evidence type="ECO:0000256" key="1">
    <source>
        <dbReference type="SAM" id="MobiDB-lite"/>
    </source>
</evidence>
<feature type="signal peptide" evidence="2">
    <location>
        <begin position="1"/>
        <end position="23"/>
    </location>
</feature>
<dbReference type="InterPro" id="IPR048661">
    <property type="entry name" value="CPL1-like"/>
</dbReference>
<comment type="caution">
    <text evidence="4">The sequence shown here is derived from an EMBL/GenBank/DDBJ whole genome shotgun (WGS) entry which is preliminary data.</text>
</comment>
<keyword evidence="2" id="KW-0732">Signal</keyword>
<dbReference type="AlphaFoldDB" id="A0AAD7P1L0"/>
<evidence type="ECO:0000259" key="3">
    <source>
        <dbReference type="Pfam" id="PF21671"/>
    </source>
</evidence>